<accession>A0A397U465</accession>
<comment type="caution">
    <text evidence="2">The sequence shown here is derived from an EMBL/GenBank/DDBJ whole genome shotgun (WGS) entry which is preliminary data.</text>
</comment>
<keyword evidence="3" id="KW-1185">Reference proteome</keyword>
<evidence type="ECO:0000313" key="3">
    <source>
        <dbReference type="Proteomes" id="UP000266673"/>
    </source>
</evidence>
<reference evidence="2 3" key="1">
    <citation type="submission" date="2018-06" db="EMBL/GenBank/DDBJ databases">
        <title>Comparative genomics reveals the genomic features of Rhizophagus irregularis, R. cerebriforme, R. diaphanum and Gigaspora rosea, and their symbiotic lifestyle signature.</title>
        <authorList>
            <person name="Morin E."/>
            <person name="San Clemente H."/>
            <person name="Chen E.C.H."/>
            <person name="De La Providencia I."/>
            <person name="Hainaut M."/>
            <person name="Kuo A."/>
            <person name="Kohler A."/>
            <person name="Murat C."/>
            <person name="Tang N."/>
            <person name="Roy S."/>
            <person name="Loubradou J."/>
            <person name="Henrissat B."/>
            <person name="Grigoriev I.V."/>
            <person name="Corradi N."/>
            <person name="Roux C."/>
            <person name="Martin F.M."/>
        </authorList>
    </citation>
    <scope>NUCLEOTIDE SEQUENCE [LARGE SCALE GENOMIC DNA]</scope>
    <source>
        <strain evidence="2 3">DAOM 194757</strain>
    </source>
</reference>
<proteinExistence type="predicted"/>
<keyword evidence="1" id="KW-0812">Transmembrane</keyword>
<feature type="transmembrane region" description="Helical" evidence="1">
    <location>
        <begin position="6"/>
        <end position="29"/>
    </location>
</feature>
<keyword evidence="1" id="KW-0472">Membrane</keyword>
<name>A0A397U465_9GLOM</name>
<evidence type="ECO:0000256" key="1">
    <source>
        <dbReference type="SAM" id="Phobius"/>
    </source>
</evidence>
<evidence type="ECO:0000313" key="2">
    <source>
        <dbReference type="EMBL" id="RIB05075.1"/>
    </source>
</evidence>
<gene>
    <name evidence="2" type="ORF">C2G38_2119255</name>
</gene>
<keyword evidence="1" id="KW-1133">Transmembrane helix</keyword>
<sequence>MHLFHLTIFFFIVKLYIFIFFAYSICIYIHRNNHRIDLIYIIFIFLCVDLSKVKGNEKHSVRLLFLHIRKFIDV</sequence>
<protein>
    <submittedName>
        <fullName evidence="2">Uncharacterized protein</fullName>
    </submittedName>
</protein>
<organism evidence="2 3">
    <name type="scientific">Gigaspora rosea</name>
    <dbReference type="NCBI Taxonomy" id="44941"/>
    <lineage>
        <taxon>Eukaryota</taxon>
        <taxon>Fungi</taxon>
        <taxon>Fungi incertae sedis</taxon>
        <taxon>Mucoromycota</taxon>
        <taxon>Glomeromycotina</taxon>
        <taxon>Glomeromycetes</taxon>
        <taxon>Diversisporales</taxon>
        <taxon>Gigasporaceae</taxon>
        <taxon>Gigaspora</taxon>
    </lineage>
</organism>
<dbReference type="AlphaFoldDB" id="A0A397U465"/>
<dbReference type="Proteomes" id="UP000266673">
    <property type="component" value="Unassembled WGS sequence"/>
</dbReference>
<dbReference type="EMBL" id="QKWP01002053">
    <property type="protein sequence ID" value="RIB05075.1"/>
    <property type="molecule type" value="Genomic_DNA"/>
</dbReference>